<dbReference type="InterPro" id="IPR013320">
    <property type="entry name" value="ConA-like_dom_sf"/>
</dbReference>
<comment type="caution">
    <text evidence="1">The sequence shown here is derived from an EMBL/GenBank/DDBJ whole genome shotgun (WGS) entry which is preliminary data.</text>
</comment>
<proteinExistence type="predicted"/>
<name>A0A0F9D4S5_9ZZZZ</name>
<accession>A0A0F9D4S5</accession>
<dbReference type="SUPFAM" id="SSF49899">
    <property type="entry name" value="Concanavalin A-like lectins/glucanases"/>
    <property type="match status" value="1"/>
</dbReference>
<gene>
    <name evidence="1" type="ORF">LCGC14_2323050</name>
</gene>
<feature type="non-terminal residue" evidence="1">
    <location>
        <position position="374"/>
    </location>
</feature>
<evidence type="ECO:0008006" key="2">
    <source>
        <dbReference type="Google" id="ProtNLM"/>
    </source>
</evidence>
<sequence length="374" mass="39470">MARDFAAGTDKIVTEVSVHATLRSYSCWMWWDTKGGNNEGRLFDKREAGAAVEMVSFYTATGQPFAYRRVWSSATGIWKWDTDPTSGAWHHVGVTYDAEFTSNDPVLFLDGVPVASTELQAPVGAVTTNTDKYVLGNRGAGNRGWDGRQAELGVWDRILSDAEMAALGKGASPLNFPDALVMPIPLVRDVIDYMNDNPTVTGTTVIEHPPKIFYPGSSQIGLDAAAVGATTRDLAGDQPAATGTLTRVEQDLRALAGAQPASAGTLARMEQALRALAGDQPNATGILARIFGRPRSQTGDQPESTGDLAAVWEGVRALAGAQLAAAGTLATKLTAFKSLVGDQTAATGILTRIRNSVHAITGSQPAATGDLARQ</sequence>
<reference evidence="1" key="1">
    <citation type="journal article" date="2015" name="Nature">
        <title>Complex archaea that bridge the gap between prokaryotes and eukaryotes.</title>
        <authorList>
            <person name="Spang A."/>
            <person name="Saw J.H."/>
            <person name="Jorgensen S.L."/>
            <person name="Zaremba-Niedzwiedzka K."/>
            <person name="Martijn J."/>
            <person name="Lind A.E."/>
            <person name="van Eijk R."/>
            <person name="Schleper C."/>
            <person name="Guy L."/>
            <person name="Ettema T.J."/>
        </authorList>
    </citation>
    <scope>NUCLEOTIDE SEQUENCE</scope>
</reference>
<organism evidence="1">
    <name type="scientific">marine sediment metagenome</name>
    <dbReference type="NCBI Taxonomy" id="412755"/>
    <lineage>
        <taxon>unclassified sequences</taxon>
        <taxon>metagenomes</taxon>
        <taxon>ecological metagenomes</taxon>
    </lineage>
</organism>
<dbReference type="AlphaFoldDB" id="A0A0F9D4S5"/>
<evidence type="ECO:0000313" key="1">
    <source>
        <dbReference type="EMBL" id="KKL48686.1"/>
    </source>
</evidence>
<dbReference type="Gene3D" id="2.60.120.200">
    <property type="match status" value="1"/>
</dbReference>
<dbReference type="Pfam" id="PF13385">
    <property type="entry name" value="Laminin_G_3"/>
    <property type="match status" value="1"/>
</dbReference>
<protein>
    <recommendedName>
        <fullName evidence="2">LamG-like jellyroll fold domain-containing protein</fullName>
    </recommendedName>
</protein>
<dbReference type="EMBL" id="LAZR01033231">
    <property type="protein sequence ID" value="KKL48686.1"/>
    <property type="molecule type" value="Genomic_DNA"/>
</dbReference>